<accession>A0A142IDR8</accession>
<dbReference type="InterPro" id="IPR002052">
    <property type="entry name" value="DNA_methylase_N6_adenine_CS"/>
</dbReference>
<dbReference type="KEGG" id="vg:28802519"/>
<keyword evidence="1" id="KW-0489">Methyltransferase</keyword>
<dbReference type="GO" id="GO:0032259">
    <property type="term" value="P:methylation"/>
    <property type="evidence" value="ECO:0007669"/>
    <property type="project" value="UniProtKB-KW"/>
</dbReference>
<proteinExistence type="predicted"/>
<protein>
    <submittedName>
        <fullName evidence="1">Putative DNA adenine methyltransferase</fullName>
    </submittedName>
</protein>
<keyword evidence="2" id="KW-1185">Reference proteome</keyword>
<gene>
    <name evidence="1" type="ORF">vB_PsyM_KIL1_0126</name>
</gene>
<dbReference type="PROSITE" id="PS00092">
    <property type="entry name" value="N6_MTASE"/>
    <property type="match status" value="1"/>
</dbReference>
<keyword evidence="1" id="KW-0808">Transferase</keyword>
<dbReference type="EMBL" id="KU130126">
    <property type="protein sequence ID" value="AMR57373.1"/>
    <property type="molecule type" value="Genomic_DNA"/>
</dbReference>
<sequence length="267" mass="29829">MPVKAIVKKDNLDKFYTKTNVALDCLNQLYAYTDSCDLFIEPSAGGGAFYKQLPTGSIGIDLQPECDGVVQSDWLDYKVPNNCVVVGNPPFGSRNSLTNAFIRKAQESAKIVAFVLPSVYRKESMQKVFGSSWALASDQDLPENSFTLQGEPYHVPCVFQVWIKDFKGVNLRESLKARPTTKDFTFCSKKDATHFIFGASPKKVVDKGQVTEHNRGYWINTSEEVAEHLRCLDLTGKALSSVSGGVAWYGKNQIIQNYLDWRKSNDT</sequence>
<organism evidence="1 2">
    <name type="scientific">Pseudomonas phage vB_PsyM_KIL1</name>
    <dbReference type="NCBI Taxonomy" id="1777065"/>
    <lineage>
        <taxon>Viruses</taxon>
        <taxon>Duplodnaviria</taxon>
        <taxon>Heunggongvirae</taxon>
        <taxon>Uroviricota</taxon>
        <taxon>Caudoviricetes</taxon>
        <taxon>Vandenendeviridae</taxon>
        <taxon>Gorskivirinae</taxon>
        <taxon>Flaumdravirus</taxon>
        <taxon>Flaumdravirus KIL4</taxon>
    </lineage>
</organism>
<dbReference type="RefSeq" id="YP_009276055.1">
    <property type="nucleotide sequence ID" value="NC_030934.1"/>
</dbReference>
<dbReference type="GO" id="GO:0008168">
    <property type="term" value="F:methyltransferase activity"/>
    <property type="evidence" value="ECO:0007669"/>
    <property type="project" value="UniProtKB-KW"/>
</dbReference>
<evidence type="ECO:0000313" key="2">
    <source>
        <dbReference type="Proteomes" id="UP000203989"/>
    </source>
</evidence>
<reference evidence="1 2" key="1">
    <citation type="journal article" date="2016" name="Front. Microbiol.">
        <title>Characterization of Novel Bacteriophages for Biocontrol of Bacterial Blight in Leek Caused by Pseudomonas syringae pv. porri.</title>
        <authorList>
            <person name="Rombouts S."/>
            <person name="Lavigne R."/>
        </authorList>
    </citation>
    <scope>NUCLEOTIDE SEQUENCE [LARGE SCALE GENOMIC DNA]</scope>
</reference>
<dbReference type="GO" id="GO:0003676">
    <property type="term" value="F:nucleic acid binding"/>
    <property type="evidence" value="ECO:0007669"/>
    <property type="project" value="InterPro"/>
</dbReference>
<name>A0A142IDR8_9CAUD</name>
<dbReference type="GeneID" id="28802519"/>
<dbReference type="Proteomes" id="UP000203989">
    <property type="component" value="Segment"/>
</dbReference>
<evidence type="ECO:0000313" key="1">
    <source>
        <dbReference type="EMBL" id="AMR57373.1"/>
    </source>
</evidence>
<dbReference type="OrthoDB" id="19862at10239"/>